<evidence type="ECO:0000256" key="1">
    <source>
        <dbReference type="ARBA" id="ARBA00023015"/>
    </source>
</evidence>
<dbReference type="PROSITE" id="PS01124">
    <property type="entry name" value="HTH_ARAC_FAMILY_2"/>
    <property type="match status" value="1"/>
</dbReference>
<evidence type="ECO:0000259" key="5">
    <source>
        <dbReference type="PROSITE" id="PS01124"/>
    </source>
</evidence>
<dbReference type="InterPro" id="IPR032687">
    <property type="entry name" value="AraC-type_N"/>
</dbReference>
<feature type="region of interest" description="Disordered" evidence="4">
    <location>
        <begin position="338"/>
        <end position="366"/>
    </location>
</feature>
<dbReference type="Gene3D" id="1.10.10.60">
    <property type="entry name" value="Homeodomain-like"/>
    <property type="match status" value="1"/>
</dbReference>
<accession>A0ABZ1TMB5</accession>
<dbReference type="Pfam" id="PF12625">
    <property type="entry name" value="Arabinose_bd"/>
    <property type="match status" value="1"/>
</dbReference>
<dbReference type="SMART" id="SM00342">
    <property type="entry name" value="HTH_ARAC"/>
    <property type="match status" value="1"/>
</dbReference>
<organism evidence="6 7">
    <name type="scientific">Streptomyces virginiae</name>
    <name type="common">Streptomyces cinnamonensis</name>
    <dbReference type="NCBI Taxonomy" id="1961"/>
    <lineage>
        <taxon>Bacteria</taxon>
        <taxon>Bacillati</taxon>
        <taxon>Actinomycetota</taxon>
        <taxon>Actinomycetes</taxon>
        <taxon>Kitasatosporales</taxon>
        <taxon>Streptomycetaceae</taxon>
        <taxon>Streptomyces</taxon>
    </lineage>
</organism>
<keyword evidence="3" id="KW-0804">Transcription</keyword>
<evidence type="ECO:0000256" key="3">
    <source>
        <dbReference type="ARBA" id="ARBA00023163"/>
    </source>
</evidence>
<dbReference type="PANTHER" id="PTHR47894:SF1">
    <property type="entry name" value="HTH-TYPE TRANSCRIPTIONAL REGULATOR VQSM"/>
    <property type="match status" value="1"/>
</dbReference>
<gene>
    <name evidence="6" type="ORF">OG517_39350</name>
</gene>
<evidence type="ECO:0000313" key="7">
    <source>
        <dbReference type="Proteomes" id="UP001432039"/>
    </source>
</evidence>
<keyword evidence="1" id="KW-0805">Transcription regulation</keyword>
<dbReference type="InterPro" id="IPR009057">
    <property type="entry name" value="Homeodomain-like_sf"/>
</dbReference>
<dbReference type="SUPFAM" id="SSF46689">
    <property type="entry name" value="Homeodomain-like"/>
    <property type="match status" value="1"/>
</dbReference>
<dbReference type="Pfam" id="PF12833">
    <property type="entry name" value="HTH_18"/>
    <property type="match status" value="1"/>
</dbReference>
<feature type="domain" description="HTH araC/xylS-type" evidence="5">
    <location>
        <begin position="259"/>
        <end position="341"/>
    </location>
</feature>
<name>A0ABZ1TMB5_STRVG</name>
<evidence type="ECO:0000313" key="6">
    <source>
        <dbReference type="EMBL" id="WUQ16984.1"/>
    </source>
</evidence>
<proteinExistence type="predicted"/>
<reference evidence="6" key="1">
    <citation type="submission" date="2022-10" db="EMBL/GenBank/DDBJ databases">
        <title>The complete genomes of actinobacterial strains from the NBC collection.</title>
        <authorList>
            <person name="Joergensen T.S."/>
            <person name="Alvarez Arevalo M."/>
            <person name="Sterndorff E.B."/>
            <person name="Faurdal D."/>
            <person name="Vuksanovic O."/>
            <person name="Mourched A.-S."/>
            <person name="Charusanti P."/>
            <person name="Shaw S."/>
            <person name="Blin K."/>
            <person name="Weber T."/>
        </authorList>
    </citation>
    <scope>NUCLEOTIDE SEQUENCE</scope>
    <source>
        <strain evidence="6">NBC_00248</strain>
    </source>
</reference>
<dbReference type="Proteomes" id="UP001432039">
    <property type="component" value="Chromosome"/>
</dbReference>
<keyword evidence="7" id="KW-1185">Reference proteome</keyword>
<evidence type="ECO:0000256" key="2">
    <source>
        <dbReference type="ARBA" id="ARBA00023125"/>
    </source>
</evidence>
<protein>
    <submittedName>
        <fullName evidence="6">AraC family transcriptional regulator</fullName>
    </submittedName>
</protein>
<sequence length="366" mass="39676">MITEAHQGTTSSAITRLSVTAARLFDIPAHGYAHLLGLAPEHLNDDLCRAPAATGIRIAELTTVRVPWTELALLLAQQSGVGTFGVWDYLITSAPTPLEGIRDAAAYLAVLADPSTDTLRITEDGEQIVLSHVNEADQNYEPACAIRAFALGLYQRRLSAAAQRRLVPLRVTLVARAPRRHDALIELYGTANIEFGAPSSSLTFLASDLTGPTPHAQPGLSNVLRRHADQTLAAAVPLHNWLDLFRTALASVHDETVPTLPAVARRMAVSTRTLQRRLDEHDTTWSNEVEAARRDHITRLLHGTDLGIDAIAARSGYADARALRRAVRRWYGTTPAVLRRTGRADPAGRSGEPAPESRAPVARPVT</sequence>
<dbReference type="EMBL" id="CP108090">
    <property type="protein sequence ID" value="WUQ16984.1"/>
    <property type="molecule type" value="Genomic_DNA"/>
</dbReference>
<keyword evidence="2" id="KW-0238">DNA-binding</keyword>
<evidence type="ECO:0000256" key="4">
    <source>
        <dbReference type="SAM" id="MobiDB-lite"/>
    </source>
</evidence>
<dbReference type="InterPro" id="IPR018060">
    <property type="entry name" value="HTH_AraC"/>
</dbReference>
<dbReference type="PANTHER" id="PTHR47894">
    <property type="entry name" value="HTH-TYPE TRANSCRIPTIONAL REGULATOR GADX"/>
    <property type="match status" value="1"/>
</dbReference>
<dbReference type="RefSeq" id="WP_328965223.1">
    <property type="nucleotide sequence ID" value="NZ_CP108090.1"/>
</dbReference>